<dbReference type="EMBL" id="LBWA01000008">
    <property type="protein sequence ID" value="KKQ97742.1"/>
    <property type="molecule type" value="Genomic_DNA"/>
</dbReference>
<sequence>MIIDDPNFDIPLWFFYLIAFIKIAYLLFIVWVIFNLFLMIYWLIRSIKDKSVIKIVKKRVKYVFFGMAALLILSLVAYVLGLVPNIRDIV</sequence>
<accession>A0A0G0M357</accession>
<evidence type="ECO:0000313" key="3">
    <source>
        <dbReference type="Proteomes" id="UP000034325"/>
    </source>
</evidence>
<proteinExistence type="predicted"/>
<comment type="caution">
    <text evidence="2">The sequence shown here is derived from an EMBL/GenBank/DDBJ whole genome shotgun (WGS) entry which is preliminary data.</text>
</comment>
<keyword evidence="1" id="KW-0472">Membrane</keyword>
<feature type="transmembrane region" description="Helical" evidence="1">
    <location>
        <begin position="12"/>
        <end position="41"/>
    </location>
</feature>
<reference evidence="2 3" key="1">
    <citation type="journal article" date="2015" name="Nature">
        <title>rRNA introns, odd ribosomes, and small enigmatic genomes across a large radiation of phyla.</title>
        <authorList>
            <person name="Brown C.T."/>
            <person name="Hug L.A."/>
            <person name="Thomas B.C."/>
            <person name="Sharon I."/>
            <person name="Castelle C.J."/>
            <person name="Singh A."/>
            <person name="Wilkins M.J."/>
            <person name="Williams K.H."/>
            <person name="Banfield J.F."/>
        </authorList>
    </citation>
    <scope>NUCLEOTIDE SEQUENCE [LARGE SCALE GENOMIC DNA]</scope>
</reference>
<evidence type="ECO:0000313" key="2">
    <source>
        <dbReference type="EMBL" id="KKQ97742.1"/>
    </source>
</evidence>
<keyword evidence="1" id="KW-0812">Transmembrane</keyword>
<dbReference type="AlphaFoldDB" id="A0A0G0M357"/>
<gene>
    <name evidence="2" type="ORF">UT23_C0008G0015</name>
</gene>
<evidence type="ECO:0000256" key="1">
    <source>
        <dbReference type="SAM" id="Phobius"/>
    </source>
</evidence>
<dbReference type="Proteomes" id="UP000034325">
    <property type="component" value="Unassembled WGS sequence"/>
</dbReference>
<organism evidence="2 3">
    <name type="scientific">Candidatus Woesebacteria bacterium GW2011_GWA1_39_12</name>
    <dbReference type="NCBI Taxonomy" id="1618549"/>
    <lineage>
        <taxon>Bacteria</taxon>
        <taxon>Candidatus Woeseibacteriota</taxon>
    </lineage>
</organism>
<feature type="transmembrane region" description="Helical" evidence="1">
    <location>
        <begin position="62"/>
        <end position="83"/>
    </location>
</feature>
<name>A0A0G0M357_9BACT</name>
<keyword evidence="1" id="KW-1133">Transmembrane helix</keyword>
<protein>
    <submittedName>
        <fullName evidence="2">Uncharacterized protein</fullName>
    </submittedName>
</protein>